<feature type="transmembrane region" description="Helical" evidence="6">
    <location>
        <begin position="111"/>
        <end position="129"/>
    </location>
</feature>
<name>A0AA38XC29_9EURO</name>
<dbReference type="InterPro" id="IPR011701">
    <property type="entry name" value="MFS"/>
</dbReference>
<evidence type="ECO:0000259" key="7">
    <source>
        <dbReference type="PROSITE" id="PS50850"/>
    </source>
</evidence>
<keyword evidence="4 6" id="KW-0472">Membrane</keyword>
<feature type="transmembrane region" description="Helical" evidence="6">
    <location>
        <begin position="436"/>
        <end position="461"/>
    </location>
</feature>
<dbReference type="Proteomes" id="UP001172673">
    <property type="component" value="Unassembled WGS sequence"/>
</dbReference>
<dbReference type="InterPro" id="IPR036259">
    <property type="entry name" value="MFS_trans_sf"/>
</dbReference>
<keyword evidence="2 6" id="KW-0812">Transmembrane</keyword>
<comment type="caution">
    <text evidence="8">The sequence shown here is derived from an EMBL/GenBank/DDBJ whole genome shotgun (WGS) entry which is preliminary data.</text>
</comment>
<sequence length="500" mass="55591">MLRGLARRESRCEVGDANPDPLLSPSSDESSHKNESRSTNTLLLKLYVIVFCINLGFQMLFPAQTQIYESIYCSQWYKDHPDKRLPENGSIPESYCKIPAVQTQISTLKGWFMFFNAAPGLLLSIPMGILTDRIGRRKLILVNLTSVFLVQVWTSFISWFGGQIPLRAIWLGTSLNLLTGGTIVLELLYVCILTDISPSDRVAETFFRTNAFGQLSKVVGPFLAGALMRIDAWLAVYVGLAFMALTVMLAATVPETLHWHKSAREDSIEVQGNQDDQTPTTETRKPHLPALRRLLKIWSDWRLVFVALTYPFRLICDALGDLLQRYMSNRYGWTLANATWVYSIQAIFAGLVLFTLLPFISGQIDRRFDFSIIQKNVILSRAALLMVAIAYTVIGLAPNAVVMMLGLLIETLSTGYPSTLRAIATALVSENDRGSVFSVLSIAETLSTMMAYPITAALFNIGIEKGGGAWLGLPYDIIAVVAVVSLVAMCLVRFERPVRL</sequence>
<evidence type="ECO:0000256" key="3">
    <source>
        <dbReference type="ARBA" id="ARBA00022989"/>
    </source>
</evidence>
<dbReference type="GO" id="GO:0016020">
    <property type="term" value="C:membrane"/>
    <property type="evidence" value="ECO:0007669"/>
    <property type="project" value="UniProtKB-SubCell"/>
</dbReference>
<dbReference type="PANTHER" id="PTHR23507:SF1">
    <property type="entry name" value="FI18259P1-RELATED"/>
    <property type="match status" value="1"/>
</dbReference>
<feature type="compositionally biased region" description="Basic and acidic residues" evidence="5">
    <location>
        <begin position="1"/>
        <end position="14"/>
    </location>
</feature>
<protein>
    <recommendedName>
        <fullName evidence="7">Major facilitator superfamily (MFS) profile domain-containing protein</fullName>
    </recommendedName>
</protein>
<dbReference type="EMBL" id="JAPDRK010000007">
    <property type="protein sequence ID" value="KAJ9610391.1"/>
    <property type="molecule type" value="Genomic_DNA"/>
</dbReference>
<evidence type="ECO:0000256" key="2">
    <source>
        <dbReference type="ARBA" id="ARBA00022692"/>
    </source>
</evidence>
<dbReference type="InterPro" id="IPR020846">
    <property type="entry name" value="MFS_dom"/>
</dbReference>
<feature type="domain" description="Major facilitator superfamily (MFS) profile" evidence="7">
    <location>
        <begin position="42"/>
        <end position="497"/>
    </location>
</feature>
<feature type="compositionally biased region" description="Low complexity" evidence="5">
    <location>
        <begin position="19"/>
        <end position="28"/>
    </location>
</feature>
<dbReference type="Gene3D" id="1.20.1250.20">
    <property type="entry name" value="MFS general substrate transporter like domains"/>
    <property type="match status" value="1"/>
</dbReference>
<feature type="region of interest" description="Disordered" evidence="5">
    <location>
        <begin position="1"/>
        <end position="35"/>
    </location>
</feature>
<reference evidence="8" key="1">
    <citation type="submission" date="2022-10" db="EMBL/GenBank/DDBJ databases">
        <title>Culturing micro-colonial fungi from biological soil crusts in the Mojave desert and describing Neophaeococcomyces mojavensis, and introducing the new genera and species Taxawa tesnikishii.</title>
        <authorList>
            <person name="Kurbessoian T."/>
            <person name="Stajich J.E."/>
        </authorList>
    </citation>
    <scope>NUCLEOTIDE SEQUENCE</scope>
    <source>
        <strain evidence="8">TK_41</strain>
    </source>
</reference>
<dbReference type="AlphaFoldDB" id="A0AA38XC29"/>
<organism evidence="8 9">
    <name type="scientific">Cladophialophora chaetospira</name>
    <dbReference type="NCBI Taxonomy" id="386627"/>
    <lineage>
        <taxon>Eukaryota</taxon>
        <taxon>Fungi</taxon>
        <taxon>Dikarya</taxon>
        <taxon>Ascomycota</taxon>
        <taxon>Pezizomycotina</taxon>
        <taxon>Eurotiomycetes</taxon>
        <taxon>Chaetothyriomycetidae</taxon>
        <taxon>Chaetothyriales</taxon>
        <taxon>Herpotrichiellaceae</taxon>
        <taxon>Cladophialophora</taxon>
    </lineage>
</organism>
<keyword evidence="3 6" id="KW-1133">Transmembrane helix</keyword>
<dbReference type="SUPFAM" id="SSF103473">
    <property type="entry name" value="MFS general substrate transporter"/>
    <property type="match status" value="1"/>
</dbReference>
<feature type="transmembrane region" description="Helical" evidence="6">
    <location>
        <begin position="141"/>
        <end position="162"/>
    </location>
</feature>
<evidence type="ECO:0000256" key="5">
    <source>
        <dbReference type="SAM" id="MobiDB-lite"/>
    </source>
</evidence>
<dbReference type="PROSITE" id="PS50850">
    <property type="entry name" value="MFS"/>
    <property type="match status" value="1"/>
</dbReference>
<dbReference type="Pfam" id="PF07690">
    <property type="entry name" value="MFS_1"/>
    <property type="match status" value="1"/>
</dbReference>
<evidence type="ECO:0000313" key="8">
    <source>
        <dbReference type="EMBL" id="KAJ9610391.1"/>
    </source>
</evidence>
<gene>
    <name evidence="8" type="ORF">H2200_005168</name>
</gene>
<evidence type="ECO:0000313" key="9">
    <source>
        <dbReference type="Proteomes" id="UP001172673"/>
    </source>
</evidence>
<feature type="transmembrane region" description="Helical" evidence="6">
    <location>
        <begin position="234"/>
        <end position="254"/>
    </location>
</feature>
<dbReference type="CDD" id="cd06174">
    <property type="entry name" value="MFS"/>
    <property type="match status" value="1"/>
</dbReference>
<feature type="transmembrane region" description="Helical" evidence="6">
    <location>
        <begin position="42"/>
        <end position="61"/>
    </location>
</feature>
<evidence type="ECO:0000256" key="4">
    <source>
        <dbReference type="ARBA" id="ARBA00023136"/>
    </source>
</evidence>
<evidence type="ECO:0000256" key="1">
    <source>
        <dbReference type="ARBA" id="ARBA00004141"/>
    </source>
</evidence>
<feature type="transmembrane region" description="Helical" evidence="6">
    <location>
        <begin position="340"/>
        <end position="361"/>
    </location>
</feature>
<feature type="transmembrane region" description="Helical" evidence="6">
    <location>
        <begin position="473"/>
        <end position="494"/>
    </location>
</feature>
<dbReference type="PANTHER" id="PTHR23507">
    <property type="entry name" value="ZGC:174356"/>
    <property type="match status" value="1"/>
</dbReference>
<evidence type="ECO:0000256" key="6">
    <source>
        <dbReference type="SAM" id="Phobius"/>
    </source>
</evidence>
<feature type="transmembrane region" description="Helical" evidence="6">
    <location>
        <begin position="168"/>
        <end position="190"/>
    </location>
</feature>
<dbReference type="GO" id="GO:0022857">
    <property type="term" value="F:transmembrane transporter activity"/>
    <property type="evidence" value="ECO:0007669"/>
    <property type="project" value="InterPro"/>
</dbReference>
<keyword evidence="9" id="KW-1185">Reference proteome</keyword>
<feature type="transmembrane region" description="Helical" evidence="6">
    <location>
        <begin position="382"/>
        <end position="409"/>
    </location>
</feature>
<comment type="subcellular location">
    <subcellularLocation>
        <location evidence="1">Membrane</location>
        <topology evidence="1">Multi-pass membrane protein</topology>
    </subcellularLocation>
</comment>
<accession>A0AA38XC29</accession>
<proteinExistence type="predicted"/>